<dbReference type="EMBL" id="CP042430">
    <property type="protein sequence ID" value="QEC50574.1"/>
    <property type="molecule type" value="Genomic_DNA"/>
</dbReference>
<evidence type="ECO:0000313" key="1">
    <source>
        <dbReference type="EMBL" id="QEC50574.1"/>
    </source>
</evidence>
<dbReference type="Proteomes" id="UP000321805">
    <property type="component" value="Chromosome"/>
</dbReference>
<dbReference type="AlphaFoldDB" id="A0A5B8UC76"/>
<reference evidence="1 2" key="1">
    <citation type="journal article" date="2018" name="J. Microbiol.">
        <title>Baekduia soli gen. nov., sp. nov., a novel bacterium isolated from the soil of Baekdu Mountain and proposal of a novel family name, Baekduiaceae fam. nov.</title>
        <authorList>
            <person name="An D.S."/>
            <person name="Siddiqi M.Z."/>
            <person name="Kim K.H."/>
            <person name="Yu H.S."/>
            <person name="Im W.T."/>
        </authorList>
    </citation>
    <scope>NUCLEOTIDE SEQUENCE [LARGE SCALE GENOMIC DNA]</scope>
    <source>
        <strain evidence="1 2">BR7-21</strain>
    </source>
</reference>
<sequence>MASVQEQPAGGVRWSVADVEALHARGLTDGLPVIPPAPELVAAFVAASGHPGDEVVAVVPPLRGDATVTVIAANAVMAGCRPEHAPVVLAGVRAMSRPEFNLYGVRTSHHPATPLFIVSGPAADTLGFNASKNLFGPASRANAAVGRALNLIVQNVGGATPQLIDPSVMGHPGRYTYCIAEHGDGPWPAMVTEEAGLAPGASAIGCFAADAPTTIVDYASNAAADLLGAFAFHVANVWRNPFYLASEILVLASPAHARVLAQGGADRATVLARLAAAARAITGPLVLDEHGFDYAGGLRLAVAGGPDGQYSALVNGWVGGDIGSVMTIEEIT</sequence>
<dbReference type="OrthoDB" id="5240640at2"/>
<gene>
    <name evidence="1" type="ORF">FSW04_25290</name>
</gene>
<evidence type="ECO:0000313" key="2">
    <source>
        <dbReference type="Proteomes" id="UP000321805"/>
    </source>
</evidence>
<protein>
    <submittedName>
        <fullName evidence="1">Uncharacterized protein</fullName>
    </submittedName>
</protein>
<dbReference type="RefSeq" id="WP_146923342.1">
    <property type="nucleotide sequence ID" value="NZ_CP042430.1"/>
</dbReference>
<keyword evidence="2" id="KW-1185">Reference proteome</keyword>
<organism evidence="1 2">
    <name type="scientific">Baekduia soli</name>
    <dbReference type="NCBI Taxonomy" id="496014"/>
    <lineage>
        <taxon>Bacteria</taxon>
        <taxon>Bacillati</taxon>
        <taxon>Actinomycetota</taxon>
        <taxon>Thermoleophilia</taxon>
        <taxon>Solirubrobacterales</taxon>
        <taxon>Baekduiaceae</taxon>
        <taxon>Baekduia</taxon>
    </lineage>
</organism>
<proteinExistence type="predicted"/>
<accession>A0A5B8UC76</accession>
<name>A0A5B8UC76_9ACTN</name>
<dbReference type="KEGG" id="bsol:FSW04_25290"/>